<dbReference type="GeneID" id="33565020"/>
<dbReference type="Proteomes" id="UP000193648">
    <property type="component" value="Unassembled WGS sequence"/>
</dbReference>
<evidence type="ECO:0000313" key="3">
    <source>
        <dbReference type="Proteomes" id="UP000193648"/>
    </source>
</evidence>
<feature type="region of interest" description="Disordered" evidence="1">
    <location>
        <begin position="44"/>
        <end position="70"/>
    </location>
</feature>
<reference evidence="2 3" key="1">
    <citation type="submission" date="2016-07" db="EMBL/GenBank/DDBJ databases">
        <title>Pervasive Adenine N6-methylation of Active Genes in Fungi.</title>
        <authorList>
            <consortium name="DOE Joint Genome Institute"/>
            <person name="Mondo S.J."/>
            <person name="Dannebaum R.O."/>
            <person name="Kuo R.C."/>
            <person name="Labutti K."/>
            <person name="Haridas S."/>
            <person name="Kuo A."/>
            <person name="Salamov A."/>
            <person name="Ahrendt S.R."/>
            <person name="Lipzen A."/>
            <person name="Sullivan W."/>
            <person name="Andreopoulos W.B."/>
            <person name="Clum A."/>
            <person name="Lindquist E."/>
            <person name="Daum C."/>
            <person name="Ramamoorthy G.K."/>
            <person name="Gryganskyi A."/>
            <person name="Culley D."/>
            <person name="Magnuson J.K."/>
            <person name="James T.Y."/>
            <person name="O'Malley M.A."/>
            <person name="Stajich J.E."/>
            <person name="Spatafora J.W."/>
            <person name="Visel A."/>
            <person name="Grigoriev I.V."/>
        </authorList>
    </citation>
    <scope>NUCLEOTIDE SEQUENCE [LARGE SCALE GENOMIC DNA]</scope>
    <source>
        <strain evidence="2 3">NRRL 3116</strain>
    </source>
</reference>
<comment type="caution">
    <text evidence="2">The sequence shown here is derived from an EMBL/GenBank/DDBJ whole genome shotgun (WGS) entry which is preliminary data.</text>
</comment>
<dbReference type="EMBL" id="MCFF01000006">
    <property type="protein sequence ID" value="ORZ26746.1"/>
    <property type="molecule type" value="Genomic_DNA"/>
</dbReference>
<evidence type="ECO:0000313" key="2">
    <source>
        <dbReference type="EMBL" id="ORZ26746.1"/>
    </source>
</evidence>
<feature type="compositionally biased region" description="Basic residues" evidence="1">
    <location>
        <begin position="108"/>
        <end position="120"/>
    </location>
</feature>
<protein>
    <submittedName>
        <fullName evidence="2">Uncharacterized protein</fullName>
    </submittedName>
</protein>
<feature type="region of interest" description="Disordered" evidence="1">
    <location>
        <begin position="98"/>
        <end position="151"/>
    </location>
</feature>
<name>A0A1Y2GWS6_9FUNG</name>
<evidence type="ECO:0000256" key="1">
    <source>
        <dbReference type="SAM" id="MobiDB-lite"/>
    </source>
</evidence>
<proteinExistence type="predicted"/>
<dbReference type="AlphaFoldDB" id="A0A1Y2GWS6"/>
<keyword evidence="3" id="KW-1185">Reference proteome</keyword>
<feature type="compositionally biased region" description="Basic residues" evidence="1">
    <location>
        <begin position="48"/>
        <end position="70"/>
    </location>
</feature>
<dbReference type="InParanoid" id="A0A1Y2GWS6"/>
<feature type="compositionally biased region" description="Basic residues" evidence="1">
    <location>
        <begin position="132"/>
        <end position="151"/>
    </location>
</feature>
<sequence>MSLLHSRPVIVQRVYYKPSTMARLKALFSSRHHRDPRIPVATTTATPRRTHRKKIATRQPKVRKPSLFHRPRRTLVVTQRKPGFLASLRPRRHLRRTAPAPAPVPITHGRHHKRHGHHRGSTMAALLAALSQKKKHGHQRHYVRPTPRRRL</sequence>
<organism evidence="2 3">
    <name type="scientific">Lobosporangium transversale</name>
    <dbReference type="NCBI Taxonomy" id="64571"/>
    <lineage>
        <taxon>Eukaryota</taxon>
        <taxon>Fungi</taxon>
        <taxon>Fungi incertae sedis</taxon>
        <taxon>Mucoromycota</taxon>
        <taxon>Mortierellomycotina</taxon>
        <taxon>Mortierellomycetes</taxon>
        <taxon>Mortierellales</taxon>
        <taxon>Mortierellaceae</taxon>
        <taxon>Lobosporangium</taxon>
    </lineage>
</organism>
<dbReference type="RefSeq" id="XP_021884509.1">
    <property type="nucleotide sequence ID" value="XM_022023176.1"/>
</dbReference>
<gene>
    <name evidence="2" type="ORF">BCR41DRAFT_347860</name>
</gene>
<accession>A0A1Y2GWS6</accession>
<dbReference type="OrthoDB" id="2441155at2759"/>